<evidence type="ECO:0000313" key="3">
    <source>
        <dbReference type="EMBL" id="MFD1050389.1"/>
    </source>
</evidence>
<gene>
    <name evidence="3" type="ORF">ACFQ1S_35110</name>
</gene>
<sequence length="151" mass="16037">MTDTRLRRTALACLLLLVAGCAPPDRPRTVAAARVPTPRTSASPTPDPATVGANELGDVPVLMYHRIVARPKSVYDRTPVDFRAELERLAKEHYVPVTASDYTAGRIDIPAGTHPVVLTFDDGDPSQFTLTAAGVPASDTAVAILQDVAHA</sequence>
<protein>
    <submittedName>
        <fullName evidence="3">Xylanase</fullName>
    </submittedName>
</protein>
<comment type="caution">
    <text evidence="3">The sequence shown here is derived from an EMBL/GenBank/DDBJ whole genome shotgun (WGS) entry which is preliminary data.</text>
</comment>
<dbReference type="InterPro" id="IPR011330">
    <property type="entry name" value="Glyco_hydro/deAcase_b/a-brl"/>
</dbReference>
<reference evidence="4" key="1">
    <citation type="journal article" date="2019" name="Int. J. Syst. Evol. Microbiol.">
        <title>The Global Catalogue of Microorganisms (GCM) 10K type strain sequencing project: providing services to taxonomists for standard genome sequencing and annotation.</title>
        <authorList>
            <consortium name="The Broad Institute Genomics Platform"/>
            <consortium name="The Broad Institute Genome Sequencing Center for Infectious Disease"/>
            <person name="Wu L."/>
            <person name="Ma J."/>
        </authorList>
    </citation>
    <scope>NUCLEOTIDE SEQUENCE [LARGE SCALE GENOMIC DNA]</scope>
    <source>
        <strain evidence="4">JCM 31486</strain>
    </source>
</reference>
<keyword evidence="3" id="KW-0378">Hydrolase</keyword>
<keyword evidence="2" id="KW-0732">Signal</keyword>
<organism evidence="3 4">
    <name type="scientific">Kibdelosporangium lantanae</name>
    <dbReference type="NCBI Taxonomy" id="1497396"/>
    <lineage>
        <taxon>Bacteria</taxon>
        <taxon>Bacillati</taxon>
        <taxon>Actinomycetota</taxon>
        <taxon>Actinomycetes</taxon>
        <taxon>Pseudonocardiales</taxon>
        <taxon>Pseudonocardiaceae</taxon>
        <taxon>Kibdelosporangium</taxon>
    </lineage>
</organism>
<proteinExistence type="predicted"/>
<evidence type="ECO:0000256" key="2">
    <source>
        <dbReference type="SAM" id="SignalP"/>
    </source>
</evidence>
<feature type="region of interest" description="Disordered" evidence="1">
    <location>
        <begin position="27"/>
        <end position="53"/>
    </location>
</feature>
<dbReference type="PANTHER" id="PTHR34216:SF3">
    <property type="entry name" value="POLY-BETA-1,6-N-ACETYL-D-GLUCOSAMINE N-DEACETYLASE"/>
    <property type="match status" value="1"/>
</dbReference>
<keyword evidence="4" id="KW-1185">Reference proteome</keyword>
<dbReference type="Proteomes" id="UP001597045">
    <property type="component" value="Unassembled WGS sequence"/>
</dbReference>
<keyword evidence="3" id="KW-0326">Glycosidase</keyword>
<dbReference type="EMBL" id="JBHTIS010002804">
    <property type="protein sequence ID" value="MFD1050389.1"/>
    <property type="molecule type" value="Genomic_DNA"/>
</dbReference>
<dbReference type="InterPro" id="IPR051398">
    <property type="entry name" value="Polysacch_Deacetylase"/>
</dbReference>
<keyword evidence="3" id="KW-0119">Carbohydrate metabolism</keyword>
<dbReference type="PROSITE" id="PS51257">
    <property type="entry name" value="PROKAR_LIPOPROTEIN"/>
    <property type="match status" value="1"/>
</dbReference>
<keyword evidence="3" id="KW-0858">Xylan degradation</keyword>
<dbReference type="Gene3D" id="3.20.20.370">
    <property type="entry name" value="Glycoside hydrolase/deacetylase"/>
    <property type="match status" value="1"/>
</dbReference>
<feature type="chain" id="PRO_5047108531" evidence="2">
    <location>
        <begin position="25"/>
        <end position="151"/>
    </location>
</feature>
<evidence type="ECO:0000256" key="1">
    <source>
        <dbReference type="SAM" id="MobiDB-lite"/>
    </source>
</evidence>
<dbReference type="GO" id="GO:0045493">
    <property type="term" value="P:xylan catabolic process"/>
    <property type="evidence" value="ECO:0007669"/>
    <property type="project" value="UniProtKB-KW"/>
</dbReference>
<feature type="signal peptide" evidence="2">
    <location>
        <begin position="1"/>
        <end position="24"/>
    </location>
</feature>
<dbReference type="SUPFAM" id="SSF88713">
    <property type="entry name" value="Glycoside hydrolase/deacetylase"/>
    <property type="match status" value="1"/>
</dbReference>
<keyword evidence="3" id="KW-0624">Polysaccharide degradation</keyword>
<name>A0ABW3ML56_9PSEU</name>
<dbReference type="PANTHER" id="PTHR34216">
    <property type="match status" value="1"/>
</dbReference>
<accession>A0ABW3ML56</accession>
<evidence type="ECO:0000313" key="4">
    <source>
        <dbReference type="Proteomes" id="UP001597045"/>
    </source>
</evidence>
<feature type="non-terminal residue" evidence="3">
    <location>
        <position position="151"/>
    </location>
</feature>
<dbReference type="GO" id="GO:0016798">
    <property type="term" value="F:hydrolase activity, acting on glycosyl bonds"/>
    <property type="evidence" value="ECO:0007669"/>
    <property type="project" value="UniProtKB-KW"/>
</dbReference>